<dbReference type="PROSITE" id="PS51186">
    <property type="entry name" value="GNAT"/>
    <property type="match status" value="1"/>
</dbReference>
<dbReference type="Proteomes" id="UP000253426">
    <property type="component" value="Unassembled WGS sequence"/>
</dbReference>
<organism evidence="2 3">
    <name type="scientific">Roseimicrobium gellanilyticum</name>
    <dbReference type="NCBI Taxonomy" id="748857"/>
    <lineage>
        <taxon>Bacteria</taxon>
        <taxon>Pseudomonadati</taxon>
        <taxon>Verrucomicrobiota</taxon>
        <taxon>Verrucomicrobiia</taxon>
        <taxon>Verrucomicrobiales</taxon>
        <taxon>Verrucomicrobiaceae</taxon>
        <taxon>Roseimicrobium</taxon>
    </lineage>
</organism>
<dbReference type="InterPro" id="IPR000182">
    <property type="entry name" value="GNAT_dom"/>
</dbReference>
<dbReference type="SUPFAM" id="SSF55729">
    <property type="entry name" value="Acyl-CoA N-acyltransferases (Nat)"/>
    <property type="match status" value="1"/>
</dbReference>
<keyword evidence="3" id="KW-1185">Reference proteome</keyword>
<dbReference type="OrthoDB" id="9798081at2"/>
<evidence type="ECO:0000313" key="2">
    <source>
        <dbReference type="EMBL" id="RBP37784.1"/>
    </source>
</evidence>
<dbReference type="PANTHER" id="PTHR43792:SF1">
    <property type="entry name" value="N-ACETYLTRANSFERASE DOMAIN-CONTAINING PROTEIN"/>
    <property type="match status" value="1"/>
</dbReference>
<reference evidence="2 3" key="1">
    <citation type="submission" date="2018-06" db="EMBL/GenBank/DDBJ databases">
        <title>Genomic Encyclopedia of Type Strains, Phase IV (KMG-IV): sequencing the most valuable type-strain genomes for metagenomic binning, comparative biology and taxonomic classification.</title>
        <authorList>
            <person name="Goeker M."/>
        </authorList>
    </citation>
    <scope>NUCLEOTIDE SEQUENCE [LARGE SCALE GENOMIC DNA]</scope>
    <source>
        <strain evidence="2 3">DSM 25532</strain>
    </source>
</reference>
<dbReference type="Gene3D" id="3.40.630.30">
    <property type="match status" value="1"/>
</dbReference>
<dbReference type="InterPro" id="IPR051531">
    <property type="entry name" value="N-acetyltransferase"/>
</dbReference>
<proteinExistence type="predicted"/>
<protein>
    <submittedName>
        <fullName evidence="2">RimJ/RimL family protein N-acetyltransferase</fullName>
    </submittedName>
</protein>
<dbReference type="RefSeq" id="WP_113961476.1">
    <property type="nucleotide sequence ID" value="NZ_QNRR01000013.1"/>
</dbReference>
<dbReference type="GO" id="GO:0016747">
    <property type="term" value="F:acyltransferase activity, transferring groups other than amino-acyl groups"/>
    <property type="evidence" value="ECO:0007669"/>
    <property type="project" value="InterPro"/>
</dbReference>
<accession>A0A366H704</accession>
<dbReference type="InterPro" id="IPR016181">
    <property type="entry name" value="Acyl_CoA_acyltransferase"/>
</dbReference>
<keyword evidence="2" id="KW-0808">Transferase</keyword>
<sequence length="176" mass="20328">MKSSILLRQWHDADMEPFASMNADAEVMRFFPRPLTAQESREAMQRFRQGIEQRGWGLWAVEVDGDFAGFTGLSEPKFSAHFTPCVEVGWRLRREFWGRGIAFAAAQQAVDYAFSILHLEQLVSFTTASNLKSRKLMERLGFTHHSDDDFMHPLLEEDHPLRHHVLYRKCGSVDSL</sequence>
<comment type="caution">
    <text evidence="2">The sequence shown here is derived from an EMBL/GenBank/DDBJ whole genome shotgun (WGS) entry which is preliminary data.</text>
</comment>
<dbReference type="AlphaFoldDB" id="A0A366H704"/>
<dbReference type="EMBL" id="QNRR01000013">
    <property type="protein sequence ID" value="RBP37784.1"/>
    <property type="molecule type" value="Genomic_DNA"/>
</dbReference>
<evidence type="ECO:0000313" key="3">
    <source>
        <dbReference type="Proteomes" id="UP000253426"/>
    </source>
</evidence>
<feature type="domain" description="N-acetyltransferase" evidence="1">
    <location>
        <begin position="5"/>
        <end position="162"/>
    </location>
</feature>
<gene>
    <name evidence="2" type="ORF">DES53_113167</name>
</gene>
<evidence type="ECO:0000259" key="1">
    <source>
        <dbReference type="PROSITE" id="PS51186"/>
    </source>
</evidence>
<dbReference type="PANTHER" id="PTHR43792">
    <property type="entry name" value="GNAT FAMILY, PUTATIVE (AFU_ORTHOLOGUE AFUA_3G00765)-RELATED-RELATED"/>
    <property type="match status" value="1"/>
</dbReference>
<dbReference type="Pfam" id="PF13302">
    <property type="entry name" value="Acetyltransf_3"/>
    <property type="match status" value="1"/>
</dbReference>
<name>A0A366H704_9BACT</name>